<evidence type="ECO:0000259" key="7">
    <source>
        <dbReference type="PROSITE" id="PS50026"/>
    </source>
</evidence>
<dbReference type="SUPFAM" id="SSF57552">
    <property type="entry name" value="Blood coagulation inhibitor (disintegrin)"/>
    <property type="match status" value="1"/>
</dbReference>
<dbReference type="GO" id="GO:1990913">
    <property type="term" value="C:sperm head plasma membrane"/>
    <property type="evidence" value="ECO:0007669"/>
    <property type="project" value="TreeGrafter"/>
</dbReference>
<dbReference type="Pfam" id="PF08516">
    <property type="entry name" value="ADAM_CR"/>
    <property type="match status" value="1"/>
</dbReference>
<keyword evidence="10" id="KW-1185">Reference proteome</keyword>
<accession>A0AA40LE99</accession>
<keyword evidence="6" id="KW-1133">Transmembrane helix</keyword>
<evidence type="ECO:0000256" key="4">
    <source>
        <dbReference type="PROSITE-ProRule" id="PRU00076"/>
    </source>
</evidence>
<dbReference type="InterPro" id="IPR000742">
    <property type="entry name" value="EGF"/>
</dbReference>
<dbReference type="GO" id="GO:0008584">
    <property type="term" value="P:male gonad development"/>
    <property type="evidence" value="ECO:0007669"/>
    <property type="project" value="TreeGrafter"/>
</dbReference>
<dbReference type="PRINTS" id="PR00289">
    <property type="entry name" value="DISINTEGRIN"/>
</dbReference>
<comment type="caution">
    <text evidence="9">The sequence shown here is derived from an EMBL/GenBank/DDBJ whole genome shotgun (WGS) entry which is preliminary data.</text>
</comment>
<dbReference type="PROSITE" id="PS50026">
    <property type="entry name" value="EGF_3"/>
    <property type="match status" value="1"/>
</dbReference>
<dbReference type="Proteomes" id="UP001177744">
    <property type="component" value="Unassembled WGS sequence"/>
</dbReference>
<evidence type="ECO:0000259" key="8">
    <source>
        <dbReference type="PROSITE" id="PS50214"/>
    </source>
</evidence>
<keyword evidence="6" id="KW-0812">Transmembrane</keyword>
<evidence type="ECO:0000313" key="9">
    <source>
        <dbReference type="EMBL" id="KAK1328997.1"/>
    </source>
</evidence>
<sequence>MEPLRASSRFEHALYLLKDEGEFQDRICGFTGDDTEEQMAQPDIMARYREDYVVKRCGNKIVEDEEECDCGSLEDCEGDLCCEPGCRLRPGASCSIGLCCHKCHFRPSGYMCRKEENECDLAEYCDGTSSFCPNDTYKQDGTPCKYSARCFQKGCHSVYMQCQSIFGSDAREAPTECFEAVNSIGDQYGNCGIIGAGNYKKCTTKNAICGRVQCINVDTLPDLPDHTSIVSTYLEDENLMCWGVGYRLSLIPMGIPDLGVVYDGTSCGKDRVCVNTTCFNISVLQFDCVPEKCNHRGYCNNNRNCHCMYGWAPPLCEEQGYGGSVDSGPPGEIQEAVPASVQVVALMLSRIALLVISVLIVFFRRLIGSYLSPEEIKPKGKEEPPEEIKPKGQEEPPKDVKPKEKEEPPADTEGKKTPSKKREKKEEKGIQEAAEPPCCSLAGPQGTSFPRTTSPPSSTPASSRPSYIILLITEEVEYAS</sequence>
<feature type="transmembrane region" description="Helical" evidence="6">
    <location>
        <begin position="343"/>
        <end position="363"/>
    </location>
</feature>
<keyword evidence="4" id="KW-0245">EGF-like domain</keyword>
<keyword evidence="2 4" id="KW-1015">Disulfide bond</keyword>
<feature type="compositionally biased region" description="Low complexity" evidence="5">
    <location>
        <begin position="447"/>
        <end position="466"/>
    </location>
</feature>
<evidence type="ECO:0000256" key="5">
    <source>
        <dbReference type="SAM" id="MobiDB-lite"/>
    </source>
</evidence>
<feature type="compositionally biased region" description="Basic and acidic residues" evidence="5">
    <location>
        <begin position="375"/>
        <end position="416"/>
    </location>
</feature>
<dbReference type="SMART" id="SM00608">
    <property type="entry name" value="ACR"/>
    <property type="match status" value="1"/>
</dbReference>
<gene>
    <name evidence="9" type="ORF">QTO34_011168</name>
</gene>
<organism evidence="9 10">
    <name type="scientific">Cnephaeus nilssonii</name>
    <name type="common">Northern bat</name>
    <name type="synonym">Eptesicus nilssonii</name>
    <dbReference type="NCBI Taxonomy" id="3371016"/>
    <lineage>
        <taxon>Eukaryota</taxon>
        <taxon>Metazoa</taxon>
        <taxon>Chordata</taxon>
        <taxon>Craniata</taxon>
        <taxon>Vertebrata</taxon>
        <taxon>Euteleostomi</taxon>
        <taxon>Mammalia</taxon>
        <taxon>Eutheria</taxon>
        <taxon>Laurasiatheria</taxon>
        <taxon>Chiroptera</taxon>
        <taxon>Yangochiroptera</taxon>
        <taxon>Vespertilionidae</taxon>
        <taxon>Cnephaeus</taxon>
    </lineage>
</organism>
<protein>
    <recommendedName>
        <fullName evidence="11">Disintegrin and metalloproteinase domain-containing protein 30</fullName>
    </recommendedName>
</protein>
<proteinExistence type="predicted"/>
<dbReference type="AlphaFoldDB" id="A0AA40LE99"/>
<evidence type="ECO:0000256" key="3">
    <source>
        <dbReference type="PROSITE-ProRule" id="PRU00068"/>
    </source>
</evidence>
<evidence type="ECO:0008006" key="11">
    <source>
        <dbReference type="Google" id="ProtNLM"/>
    </source>
</evidence>
<dbReference type="EMBL" id="JAULJE010000022">
    <property type="protein sequence ID" value="KAK1328997.1"/>
    <property type="molecule type" value="Genomic_DNA"/>
</dbReference>
<dbReference type="Pfam" id="PF00200">
    <property type="entry name" value="Disintegrin"/>
    <property type="match status" value="1"/>
</dbReference>
<evidence type="ECO:0000313" key="10">
    <source>
        <dbReference type="Proteomes" id="UP001177744"/>
    </source>
</evidence>
<feature type="domain" description="Disintegrin" evidence="8">
    <location>
        <begin position="54"/>
        <end position="140"/>
    </location>
</feature>
<comment type="subcellular location">
    <subcellularLocation>
        <location evidence="1">Membrane</location>
        <topology evidence="1">Single-pass membrane protein</topology>
    </subcellularLocation>
</comment>
<reference evidence="9" key="1">
    <citation type="submission" date="2023-06" db="EMBL/GenBank/DDBJ databases">
        <title>Reference genome for the Northern bat (Eptesicus nilssonii), a most northern bat species.</title>
        <authorList>
            <person name="Laine V.N."/>
            <person name="Pulliainen A.T."/>
            <person name="Lilley T.M."/>
        </authorList>
    </citation>
    <scope>NUCLEOTIDE SEQUENCE</scope>
    <source>
        <strain evidence="9">BLF_Eptnil</strain>
        <tissue evidence="9">Kidney</tissue>
    </source>
</reference>
<dbReference type="FunFam" id="4.10.70.10:FF:000001">
    <property type="entry name" value="Disintegrin and metalloproteinase domain-containing protein 22"/>
    <property type="match status" value="1"/>
</dbReference>
<dbReference type="InterPro" id="IPR018358">
    <property type="entry name" value="Disintegrin_CS"/>
</dbReference>
<dbReference type="GO" id="GO:0009897">
    <property type="term" value="C:external side of plasma membrane"/>
    <property type="evidence" value="ECO:0007669"/>
    <property type="project" value="TreeGrafter"/>
</dbReference>
<dbReference type="InterPro" id="IPR006586">
    <property type="entry name" value="ADAM_Cys-rich"/>
</dbReference>
<comment type="caution">
    <text evidence="4">Lacks conserved residue(s) required for the propagation of feature annotation.</text>
</comment>
<name>A0AA40LE99_CNENI</name>
<dbReference type="PANTHER" id="PTHR11905:SF148">
    <property type="entry name" value="DISINTEGRIN AND METALLOPROTEINASE DOMAIN-CONTAINING PROTEIN 30"/>
    <property type="match status" value="1"/>
</dbReference>
<feature type="disulfide bond" evidence="3">
    <location>
        <begin position="112"/>
        <end position="132"/>
    </location>
</feature>
<dbReference type="PROSITE" id="PS00427">
    <property type="entry name" value="DISINTEGRIN_1"/>
    <property type="match status" value="1"/>
</dbReference>
<feature type="region of interest" description="Disordered" evidence="5">
    <location>
        <begin position="375"/>
        <end position="467"/>
    </location>
</feature>
<evidence type="ECO:0000256" key="1">
    <source>
        <dbReference type="ARBA" id="ARBA00004167"/>
    </source>
</evidence>
<keyword evidence="6" id="KW-0472">Membrane</keyword>
<dbReference type="PROSITE" id="PS01186">
    <property type="entry name" value="EGF_2"/>
    <property type="match status" value="1"/>
</dbReference>
<dbReference type="SMART" id="SM00050">
    <property type="entry name" value="DISIN"/>
    <property type="match status" value="1"/>
</dbReference>
<dbReference type="InterPro" id="IPR036436">
    <property type="entry name" value="Disintegrin_dom_sf"/>
</dbReference>
<feature type="disulfide bond" evidence="4">
    <location>
        <begin position="307"/>
        <end position="316"/>
    </location>
</feature>
<evidence type="ECO:0000256" key="2">
    <source>
        <dbReference type="ARBA" id="ARBA00023157"/>
    </source>
</evidence>
<dbReference type="InterPro" id="IPR001762">
    <property type="entry name" value="Disintegrin_dom"/>
</dbReference>
<dbReference type="PANTHER" id="PTHR11905">
    <property type="entry name" value="ADAM A DISINTEGRIN AND METALLOPROTEASE DOMAIN"/>
    <property type="match status" value="1"/>
</dbReference>
<dbReference type="Gene3D" id="4.10.70.10">
    <property type="entry name" value="Disintegrin domain"/>
    <property type="match status" value="1"/>
</dbReference>
<feature type="domain" description="EGF-like" evidence="7">
    <location>
        <begin position="284"/>
        <end position="317"/>
    </location>
</feature>
<evidence type="ECO:0000256" key="6">
    <source>
        <dbReference type="SAM" id="Phobius"/>
    </source>
</evidence>
<dbReference type="PROSITE" id="PS50214">
    <property type="entry name" value="DISINTEGRIN_2"/>
    <property type="match status" value="1"/>
</dbReference>